<proteinExistence type="predicted"/>
<dbReference type="Gene3D" id="2.60.40.4070">
    <property type="match status" value="1"/>
</dbReference>
<dbReference type="InterPro" id="IPR025965">
    <property type="entry name" value="FlgD/Vpr_Ig-like"/>
</dbReference>
<dbReference type="EMBL" id="APLQ01000014">
    <property type="protein sequence ID" value="ENO14050.1"/>
    <property type="molecule type" value="Genomic_DNA"/>
</dbReference>
<keyword evidence="1" id="KW-0732">Signal</keyword>
<name>N6VV39_9GAMM</name>
<keyword evidence="4" id="KW-1185">Reference proteome</keyword>
<dbReference type="STRING" id="626887.J057_21690"/>
<protein>
    <recommendedName>
        <fullName evidence="2">FlgD/Vpr Ig-like domain-containing protein</fullName>
    </recommendedName>
</protein>
<sequence length="360" mass="39560">MRWTQAVRFTLFLALVVVPLGAAAAVELLPNGTEAFNPSKGDSMPIPFSMDVAGSVRITLYTGDGDAIRTLETETDSAGSYKVVWDGKDASGAIVPNEAYIPVLQCVCDGGLVTVDPRATSGGYPVEIGNVQLDPDGSISYQVPEAARVLVRVGIKGGALVRSLANWEPRTAGRHRQNWDGVDGAEQSLLNHPKLALMVRAFALPDYAIQTYGNHQTSYRAYREQQDWALPTADFSDVRLERDGVRIARESQLPISLLRNPQTLFKFDTEEMENGVPVVRGPITFRVDMAQGDKWVMQQSLYEVAFFLDYQFVSEEETGYTPLSWRWAGNAEPGLHTMTVNISGLWGQVGVGTVKFLVKE</sequence>
<dbReference type="OrthoDB" id="9785233at2"/>
<accession>N6VV39</accession>
<dbReference type="PATRIC" id="fig|626887.3.peg.4342"/>
<comment type="caution">
    <text evidence="3">The sequence shown here is derived from an EMBL/GenBank/DDBJ whole genome shotgun (WGS) entry which is preliminary data.</text>
</comment>
<evidence type="ECO:0000313" key="3">
    <source>
        <dbReference type="EMBL" id="ENO14050.1"/>
    </source>
</evidence>
<dbReference type="HOGENOM" id="CLU_769031_0_0_6"/>
<dbReference type="Pfam" id="PF13860">
    <property type="entry name" value="FlgD_ig"/>
    <property type="match status" value="1"/>
</dbReference>
<evidence type="ECO:0000256" key="1">
    <source>
        <dbReference type="SAM" id="SignalP"/>
    </source>
</evidence>
<evidence type="ECO:0000259" key="2">
    <source>
        <dbReference type="Pfam" id="PF13860"/>
    </source>
</evidence>
<dbReference type="AlphaFoldDB" id="N6VV39"/>
<dbReference type="eggNOG" id="ENOG5031G87">
    <property type="taxonomic scope" value="Bacteria"/>
</dbReference>
<organism evidence="3 4">
    <name type="scientific">Marinobacter nanhaiticus D15-8W</name>
    <dbReference type="NCBI Taxonomy" id="626887"/>
    <lineage>
        <taxon>Bacteria</taxon>
        <taxon>Pseudomonadati</taxon>
        <taxon>Pseudomonadota</taxon>
        <taxon>Gammaproteobacteria</taxon>
        <taxon>Pseudomonadales</taxon>
        <taxon>Marinobacteraceae</taxon>
        <taxon>Marinobacter</taxon>
    </lineage>
</organism>
<reference evidence="3 4" key="1">
    <citation type="journal article" date="2013" name="Genome Announc.">
        <title>Genome Sequence of the Polycyclic Aromatic Hydrocarbon-Degrading Bacterium Strain Marinobacter nanhaiticus D15-8WT.</title>
        <authorList>
            <person name="Cui Z."/>
            <person name="Gao W."/>
            <person name="Li Q."/>
            <person name="Xu G."/>
            <person name="Zheng L."/>
        </authorList>
    </citation>
    <scope>NUCLEOTIDE SEQUENCE [LARGE SCALE GENOMIC DNA]</scope>
    <source>
        <strain evidence="3 4">D15-8W</strain>
    </source>
</reference>
<feature type="chain" id="PRO_5004126607" description="FlgD/Vpr Ig-like domain-containing protein" evidence="1">
    <location>
        <begin position="25"/>
        <end position="360"/>
    </location>
</feature>
<feature type="domain" description="FlgD/Vpr Ig-like" evidence="2">
    <location>
        <begin position="52"/>
        <end position="99"/>
    </location>
</feature>
<dbReference type="Proteomes" id="UP000013165">
    <property type="component" value="Unassembled WGS sequence"/>
</dbReference>
<evidence type="ECO:0000313" key="4">
    <source>
        <dbReference type="Proteomes" id="UP000013165"/>
    </source>
</evidence>
<dbReference type="RefSeq" id="WP_004582270.1">
    <property type="nucleotide sequence ID" value="NZ_AP028878.1"/>
</dbReference>
<gene>
    <name evidence="3" type="ORF">J057_21690</name>
</gene>
<feature type="signal peptide" evidence="1">
    <location>
        <begin position="1"/>
        <end position="24"/>
    </location>
</feature>